<comment type="subcellular location">
    <subcellularLocation>
        <location evidence="1">Nucleus</location>
    </subcellularLocation>
</comment>
<comment type="similarity">
    <text evidence="2">Belongs to the importin beta family.</text>
</comment>
<evidence type="ECO:0000313" key="7">
    <source>
        <dbReference type="EMBL" id="KAH7051228.1"/>
    </source>
</evidence>
<sequence>MDGVVSIAEVEGLVKRLYQPGDPATISQIEKSLQQLQRSPQAWQIADALLGSSDVNVRFFGALTFTVKLTSDARSLEEDAANELLFRLIGWLVRLISEGEKDLVTRKLCTTLVQFFLNGNVTWNHCARQLVCSFAKGEAVPSTDLAHYPPTDQLVGSLAASQVLALLWFGSNLVEEVKRTTYGSSILAEIESRIEQDCEEFVTIIRHSIQYSGPSAERMHEDGMACLVEWAYFVTRTKSSTDDVLRRKKLIQSLIIPAVHCMHADPENSVESFADLLRKKGSSLFETEHIQLIYNLLTSPWGEQQVSSILEGDMDSDAFLTLLLAFGAAILDQLLQYPESWQNVLLLMHQILKIPGYPVEDETASVQALEFWGNFASDMADPLDDDIVFSPSIKSHLLQAAEEYWAKIRIPPPEGLKQWDHDTLKAFGSFRTDVMDFLSDTYRACGDEVLNGFVAIALNSIKEQDWMKVEASLFCVKAMADEAAKKDSCQEILSQLLGSTLLTTDVFSPSVPTKTRRTAVDLLGRYADFFIRHQEYLVAPLNALFSALTSPETASLSAKAIALLCSACRSALVPELPNFLRAYQAFMDSPTADRYTKEKVINGICSILQAIPSDQERCEYIGMLLRYIEDDVRKSLEYMSQNMPLEAEQAACTALHCLAAMGKALQSQEAEKVEVIDLEAEVSEANFWNTQPAGVELQQRIIKCIDMMAHVFGQFGEVNEAICTVFKSGFAERAPGPLVLPPNVFVGFVQRTSAETPRLTLILSTICSFLNAYSSQLKADGSHMANAAGLLIEHIIGVMQTITEPAVEPDVAHSCVEVLEHIIRLNALLLLGQRPEAAEFVFMFTIRCLQGPDVLPKRAAAHFWASFATASGDATSPAKQPLDQVFEALGAVLIKVLVFNIAGEAQRTSLDDVTDPLRRIITKHARVSAWIDAALAAPDFPAPKVPEKDRQWFKRMVIAARGGTNTKTVAHNFWQKCRDLQR</sequence>
<dbReference type="PANTHER" id="PTHR12363:SF33">
    <property type="entry name" value="IMPORTIN-13"/>
    <property type="match status" value="1"/>
</dbReference>
<dbReference type="InterPro" id="IPR001494">
    <property type="entry name" value="Importin-beta_N"/>
</dbReference>
<dbReference type="SUPFAM" id="SSF48371">
    <property type="entry name" value="ARM repeat"/>
    <property type="match status" value="1"/>
</dbReference>
<keyword evidence="4" id="KW-0653">Protein transport</keyword>
<name>A0ABQ8GCL8_9PEZI</name>
<evidence type="ECO:0000256" key="2">
    <source>
        <dbReference type="ARBA" id="ARBA00007991"/>
    </source>
</evidence>
<dbReference type="Pfam" id="PF03810">
    <property type="entry name" value="IBN_N"/>
    <property type="match status" value="1"/>
</dbReference>
<dbReference type="PANTHER" id="PTHR12363">
    <property type="entry name" value="TRANSPORTIN 3 AND IMPORTIN 13"/>
    <property type="match status" value="1"/>
</dbReference>
<keyword evidence="5" id="KW-0539">Nucleus</keyword>
<dbReference type="InterPro" id="IPR011989">
    <property type="entry name" value="ARM-like"/>
</dbReference>
<dbReference type="InterPro" id="IPR016024">
    <property type="entry name" value="ARM-type_fold"/>
</dbReference>
<protein>
    <submittedName>
        <fullName evidence="7">Armadillo-type protein</fullName>
    </submittedName>
</protein>
<evidence type="ECO:0000256" key="3">
    <source>
        <dbReference type="ARBA" id="ARBA00022448"/>
    </source>
</evidence>
<dbReference type="InterPro" id="IPR057942">
    <property type="entry name" value="TPR_TNPO3_IPO13_3rd"/>
</dbReference>
<dbReference type="Proteomes" id="UP000774617">
    <property type="component" value="Unassembled WGS sequence"/>
</dbReference>
<proteinExistence type="inferred from homology"/>
<dbReference type="Gene3D" id="1.25.10.10">
    <property type="entry name" value="Leucine-rich Repeat Variant"/>
    <property type="match status" value="1"/>
</dbReference>
<accession>A0ABQ8GCL8</accession>
<organism evidence="7 8">
    <name type="scientific">Macrophomina phaseolina</name>
    <dbReference type="NCBI Taxonomy" id="35725"/>
    <lineage>
        <taxon>Eukaryota</taxon>
        <taxon>Fungi</taxon>
        <taxon>Dikarya</taxon>
        <taxon>Ascomycota</taxon>
        <taxon>Pezizomycotina</taxon>
        <taxon>Dothideomycetes</taxon>
        <taxon>Dothideomycetes incertae sedis</taxon>
        <taxon>Botryosphaeriales</taxon>
        <taxon>Botryosphaeriaceae</taxon>
        <taxon>Macrophomina</taxon>
    </lineage>
</organism>
<evidence type="ECO:0000256" key="1">
    <source>
        <dbReference type="ARBA" id="ARBA00004123"/>
    </source>
</evidence>
<gene>
    <name evidence="7" type="ORF">B0J12DRAFT_740156</name>
</gene>
<keyword evidence="8" id="KW-1185">Reference proteome</keyword>
<reference evidence="7 8" key="1">
    <citation type="journal article" date="2021" name="Nat. Commun.">
        <title>Genetic determinants of endophytism in the Arabidopsis root mycobiome.</title>
        <authorList>
            <person name="Mesny F."/>
            <person name="Miyauchi S."/>
            <person name="Thiergart T."/>
            <person name="Pickel B."/>
            <person name="Atanasova L."/>
            <person name="Karlsson M."/>
            <person name="Huettel B."/>
            <person name="Barry K.W."/>
            <person name="Haridas S."/>
            <person name="Chen C."/>
            <person name="Bauer D."/>
            <person name="Andreopoulos W."/>
            <person name="Pangilinan J."/>
            <person name="LaButti K."/>
            <person name="Riley R."/>
            <person name="Lipzen A."/>
            <person name="Clum A."/>
            <person name="Drula E."/>
            <person name="Henrissat B."/>
            <person name="Kohler A."/>
            <person name="Grigoriev I.V."/>
            <person name="Martin F.M."/>
            <person name="Hacquard S."/>
        </authorList>
    </citation>
    <scope>NUCLEOTIDE SEQUENCE [LARGE SCALE GENOMIC DNA]</scope>
    <source>
        <strain evidence="7 8">MPI-SDFR-AT-0080</strain>
    </source>
</reference>
<keyword evidence="3" id="KW-0813">Transport</keyword>
<evidence type="ECO:0000256" key="5">
    <source>
        <dbReference type="ARBA" id="ARBA00023242"/>
    </source>
</evidence>
<feature type="domain" description="Importin N-terminal" evidence="6">
    <location>
        <begin position="30"/>
        <end position="74"/>
    </location>
</feature>
<evidence type="ECO:0000256" key="4">
    <source>
        <dbReference type="ARBA" id="ARBA00022927"/>
    </source>
</evidence>
<dbReference type="EMBL" id="JAGTJR010000012">
    <property type="protein sequence ID" value="KAH7051228.1"/>
    <property type="molecule type" value="Genomic_DNA"/>
</dbReference>
<evidence type="ECO:0000313" key="8">
    <source>
        <dbReference type="Proteomes" id="UP000774617"/>
    </source>
</evidence>
<dbReference type="InterPro" id="IPR051345">
    <property type="entry name" value="Importin_beta-like_NTR"/>
</dbReference>
<evidence type="ECO:0000259" key="6">
    <source>
        <dbReference type="Pfam" id="PF03810"/>
    </source>
</evidence>
<comment type="caution">
    <text evidence="7">The sequence shown here is derived from an EMBL/GenBank/DDBJ whole genome shotgun (WGS) entry which is preliminary data.</text>
</comment>
<dbReference type="Pfam" id="PF24140">
    <property type="entry name" value="TPR_TNPO3_IPO13_3rd"/>
    <property type="match status" value="1"/>
</dbReference>